<dbReference type="InterPro" id="IPR046341">
    <property type="entry name" value="SET_dom_sf"/>
</dbReference>
<dbReference type="VEuPathDB" id="FungiDB:SCHCODRAFT_02509997"/>
<dbReference type="OMA" id="RCNHSCS"/>
<dbReference type="InParanoid" id="D8QB52"/>
<evidence type="ECO:0000259" key="1">
    <source>
        <dbReference type="PROSITE" id="PS50280"/>
    </source>
</evidence>
<keyword evidence="3" id="KW-1185">Reference proteome</keyword>
<dbReference type="EMBL" id="GL377309">
    <property type="protein sequence ID" value="EFI94698.1"/>
    <property type="molecule type" value="Genomic_DNA"/>
</dbReference>
<dbReference type="AlphaFoldDB" id="D8QB52"/>
<dbReference type="GeneID" id="9593944"/>
<dbReference type="CDD" id="cd20071">
    <property type="entry name" value="SET_SMYD"/>
    <property type="match status" value="1"/>
</dbReference>
<dbReference type="eggNOG" id="KOG2084">
    <property type="taxonomic scope" value="Eukaryota"/>
</dbReference>
<accession>D8QB52</accession>
<evidence type="ECO:0000313" key="3">
    <source>
        <dbReference type="Proteomes" id="UP000007431"/>
    </source>
</evidence>
<proteinExistence type="predicted"/>
<dbReference type="Pfam" id="PF00856">
    <property type="entry name" value="SET"/>
    <property type="match status" value="1"/>
</dbReference>
<dbReference type="OrthoDB" id="265717at2759"/>
<dbReference type="HOGENOM" id="CLU_028281_4_0_1"/>
<dbReference type="PROSITE" id="PS50280">
    <property type="entry name" value="SET"/>
    <property type="match status" value="1"/>
</dbReference>
<dbReference type="InterPro" id="IPR053185">
    <property type="entry name" value="SET_domain_protein"/>
</dbReference>
<protein>
    <recommendedName>
        <fullName evidence="1">SET domain-containing protein</fullName>
    </recommendedName>
</protein>
<dbReference type="InterPro" id="IPR001214">
    <property type="entry name" value="SET_dom"/>
</dbReference>
<feature type="domain" description="SET" evidence="1">
    <location>
        <begin position="49"/>
        <end position="203"/>
    </location>
</feature>
<gene>
    <name evidence="2" type="ORF">SCHCODRAFT_58188</name>
</gene>
<dbReference type="RefSeq" id="XP_003029601.1">
    <property type="nucleotide sequence ID" value="XM_003029555.1"/>
</dbReference>
<reference evidence="2 3" key="1">
    <citation type="journal article" date="2010" name="Nat. Biotechnol.">
        <title>Genome sequence of the model mushroom Schizophyllum commune.</title>
        <authorList>
            <person name="Ohm R.A."/>
            <person name="de Jong J.F."/>
            <person name="Lugones L.G."/>
            <person name="Aerts A."/>
            <person name="Kothe E."/>
            <person name="Stajich J.E."/>
            <person name="de Vries R.P."/>
            <person name="Record E."/>
            <person name="Levasseur A."/>
            <person name="Baker S.E."/>
            <person name="Bartholomew K.A."/>
            <person name="Coutinho P.M."/>
            <person name="Erdmann S."/>
            <person name="Fowler T.J."/>
            <person name="Gathman A.C."/>
            <person name="Lombard V."/>
            <person name="Henrissat B."/>
            <person name="Knabe N."/>
            <person name="Kuees U."/>
            <person name="Lilly W.W."/>
            <person name="Lindquist E."/>
            <person name="Lucas S."/>
            <person name="Magnuson J.K."/>
            <person name="Piumi F."/>
            <person name="Raudaskoski M."/>
            <person name="Salamov A."/>
            <person name="Schmutz J."/>
            <person name="Schwarze F.W.M.R."/>
            <person name="vanKuyk P.A."/>
            <person name="Horton J.S."/>
            <person name="Grigoriev I.V."/>
            <person name="Woesten H.A.B."/>
        </authorList>
    </citation>
    <scope>NUCLEOTIDE SEQUENCE [LARGE SCALE GENOMIC DNA]</scope>
    <source>
        <strain evidence="3">H4-8 / FGSC 9210</strain>
    </source>
</reference>
<dbReference type="PANTHER" id="PTHR47332">
    <property type="entry name" value="SET DOMAIN-CONTAINING PROTEIN 5"/>
    <property type="match status" value="1"/>
</dbReference>
<name>D8QB52_SCHCM</name>
<organism evidence="3">
    <name type="scientific">Schizophyllum commune (strain H4-8 / FGSC 9210)</name>
    <name type="common">Split gill fungus</name>
    <dbReference type="NCBI Taxonomy" id="578458"/>
    <lineage>
        <taxon>Eukaryota</taxon>
        <taxon>Fungi</taxon>
        <taxon>Dikarya</taxon>
        <taxon>Basidiomycota</taxon>
        <taxon>Agaricomycotina</taxon>
        <taxon>Agaricomycetes</taxon>
        <taxon>Agaricomycetidae</taxon>
        <taxon>Agaricales</taxon>
        <taxon>Schizophyllaceae</taxon>
        <taxon>Schizophyllum</taxon>
    </lineage>
</organism>
<dbReference type="SMART" id="SM00317">
    <property type="entry name" value="SET"/>
    <property type="match status" value="1"/>
</dbReference>
<dbReference type="Gene3D" id="2.170.270.10">
    <property type="entry name" value="SET domain"/>
    <property type="match status" value="1"/>
</dbReference>
<evidence type="ECO:0000313" key="2">
    <source>
        <dbReference type="EMBL" id="EFI94698.1"/>
    </source>
</evidence>
<sequence>MAGHVRHRRYVLHDFVIGTRHRGVAFVDSGVRDILRAHQPQPAPYYPTNTFAIRRSGDRGVGMFATGNLLTGATILIEHPTVIAPFVLGLNTPVDDFFDDLFGSLPTRQYEMLMGLANCMPRTSVGHAEGVMATNALAIELDVPTVGPNPELSTHRAIFMQASRINHSCSPNAKWEWDRKTLALTLRAVRPIRAGEEITINYVDVALPRAERRARLRATYHFDCHCPACARDDPRSDAARAELRAFGTGLPTFEDWTRDARLPDLVLVRAHERALSLIEAEGLQVLGVREHVDAITMCYGALADEKMFRYWANEARAERAQDKVEDLKVVQAWIANPRALPVWGWRRDTTHARRRSSRSPK</sequence>
<dbReference type="PANTHER" id="PTHR47332:SF4">
    <property type="entry name" value="SET DOMAIN-CONTAINING PROTEIN 5"/>
    <property type="match status" value="1"/>
</dbReference>
<dbReference type="SUPFAM" id="SSF82199">
    <property type="entry name" value="SET domain"/>
    <property type="match status" value="1"/>
</dbReference>
<dbReference type="KEGG" id="scm:SCHCO_02509997"/>
<dbReference type="Proteomes" id="UP000007431">
    <property type="component" value="Unassembled WGS sequence"/>
</dbReference>